<comment type="function">
    <text evidence="9">Stores iron in a soluble, non-toxic, readily available form. Important for iron homeostasis. Has ferroxidase activity. Iron is taken up in the ferrous form and deposited as ferric hydroxides after oxidation. Also plays a role in delivery of iron to cells. Mediates iron uptake in capsule cells of the developing kidney. Delivery to lysosomes is mediated by the cargo receptor NCOA4 for autophagic degradation and release of iron.</text>
</comment>
<dbReference type="InterPro" id="IPR001519">
    <property type="entry name" value="Ferritin"/>
</dbReference>
<evidence type="ECO:0000256" key="5">
    <source>
        <dbReference type="ARBA" id="ARBA00022723"/>
    </source>
</evidence>
<comment type="similarity">
    <text evidence="3 12">Belongs to the ferritin family.</text>
</comment>
<comment type="caution">
    <text evidence="14">The sequence shown here is derived from an EMBL/GenBank/DDBJ whole genome shotgun (WGS) entry which is preliminary data.</text>
</comment>
<evidence type="ECO:0000256" key="8">
    <source>
        <dbReference type="ARBA" id="ARBA00044959"/>
    </source>
</evidence>
<dbReference type="GO" id="GO:0006826">
    <property type="term" value="P:iron ion transport"/>
    <property type="evidence" value="ECO:0007669"/>
    <property type="project" value="InterPro"/>
</dbReference>
<evidence type="ECO:0000256" key="4">
    <source>
        <dbReference type="ARBA" id="ARBA00022434"/>
    </source>
</evidence>
<dbReference type="Gene3D" id="1.20.1260.10">
    <property type="match status" value="1"/>
</dbReference>
<reference evidence="14" key="1">
    <citation type="submission" date="2020-12" db="EMBL/GenBank/DDBJ databases">
        <authorList>
            <consortium name="Molecular Ecology Group"/>
        </authorList>
    </citation>
    <scope>NUCLEOTIDE SEQUENCE</scope>
    <source>
        <strain evidence="14">TBG_1078</strain>
    </source>
</reference>
<keyword evidence="7" id="KW-0458">Lysosome</keyword>
<evidence type="ECO:0000256" key="6">
    <source>
        <dbReference type="ARBA" id="ARBA00023004"/>
    </source>
</evidence>
<proteinExistence type="inferred from homology"/>
<evidence type="ECO:0000256" key="11">
    <source>
        <dbReference type="PIRSR" id="PIRSR601519-1"/>
    </source>
</evidence>
<dbReference type="PROSITE" id="PS50905">
    <property type="entry name" value="FERRITIN_LIKE"/>
    <property type="match status" value="1"/>
</dbReference>
<evidence type="ECO:0000313" key="14">
    <source>
        <dbReference type="EMBL" id="CAD7691288.1"/>
    </source>
</evidence>
<evidence type="ECO:0000259" key="13">
    <source>
        <dbReference type="PROSITE" id="PS50905"/>
    </source>
</evidence>
<evidence type="ECO:0000256" key="1">
    <source>
        <dbReference type="ARBA" id="ARBA00004371"/>
    </source>
</evidence>
<keyword evidence="4 12" id="KW-0409">Iron storage</keyword>
<keyword evidence="6 11" id="KW-0408">Iron</keyword>
<dbReference type="GO" id="GO:0005764">
    <property type="term" value="C:lysosome"/>
    <property type="evidence" value="ECO:0007669"/>
    <property type="project" value="UniProtKB-SubCell"/>
</dbReference>
<dbReference type="InterPro" id="IPR012347">
    <property type="entry name" value="Ferritin-like"/>
</dbReference>
<evidence type="ECO:0000256" key="12">
    <source>
        <dbReference type="RuleBase" id="RU361145"/>
    </source>
</evidence>
<comment type="function">
    <text evidence="12">Stores iron in a soluble, non-toxic, readily available form. Important for iron homeostasis. Iron is taken up in the ferrous form and deposited as ferric hydroxides after oxidation.</text>
</comment>
<dbReference type="GO" id="GO:0008198">
    <property type="term" value="F:ferrous iron binding"/>
    <property type="evidence" value="ECO:0007669"/>
    <property type="project" value="TreeGrafter"/>
</dbReference>
<feature type="binding site" evidence="11">
    <location>
        <position position="63"/>
    </location>
    <ligand>
        <name>Fe cation</name>
        <dbReference type="ChEBI" id="CHEBI:24875"/>
        <label>1</label>
    </ligand>
</feature>
<keyword evidence="15" id="KW-1185">Reference proteome</keyword>
<accession>A0A811ZQG9</accession>
<dbReference type="EMBL" id="CAJHUB010000774">
    <property type="protein sequence ID" value="CAD7691288.1"/>
    <property type="molecule type" value="Genomic_DNA"/>
</dbReference>
<comment type="subunit">
    <text evidence="8">Oligomer of 24 subunits. There are two types of subunits: L (light) chain and H (heavy) chain. The major chain can be light or heavy, depending on the species and tissue type. The functional molecule forms a roughly spherical shell with a diameter of 12 nm and contains a central cavity into which the insoluble mineral iron core is deposited. Interacts with NCOA4; NCOA4 promotes targeting of the iron-binding ferritin complex to autolysosomes following starvation or iron depletion.</text>
</comment>
<name>A0A811ZQG9_NYCPR</name>
<evidence type="ECO:0000256" key="10">
    <source>
        <dbReference type="ARBA" id="ARBA00047990"/>
    </source>
</evidence>
<keyword evidence="5 11" id="KW-0479">Metal-binding</keyword>
<dbReference type="Proteomes" id="UP000645828">
    <property type="component" value="Unassembled WGS sequence"/>
</dbReference>
<dbReference type="GO" id="GO:0004322">
    <property type="term" value="F:ferroxidase activity"/>
    <property type="evidence" value="ECO:0007669"/>
    <property type="project" value="UniProtKB-EC"/>
</dbReference>
<feature type="binding site" evidence="11">
    <location>
        <position position="66"/>
    </location>
    <ligand>
        <name>Fe cation</name>
        <dbReference type="ChEBI" id="CHEBI:24875"/>
        <label>1</label>
    </ligand>
</feature>
<evidence type="ECO:0000256" key="9">
    <source>
        <dbReference type="ARBA" id="ARBA00045964"/>
    </source>
</evidence>
<dbReference type="GO" id="GO:0008199">
    <property type="term" value="F:ferric iron binding"/>
    <property type="evidence" value="ECO:0007669"/>
    <property type="project" value="InterPro"/>
</dbReference>
<dbReference type="SUPFAM" id="SSF47240">
    <property type="entry name" value="Ferritin-like"/>
    <property type="match status" value="1"/>
</dbReference>
<organism evidence="14 15">
    <name type="scientific">Nyctereutes procyonoides</name>
    <name type="common">Raccoon dog</name>
    <name type="synonym">Canis procyonoides</name>
    <dbReference type="NCBI Taxonomy" id="34880"/>
    <lineage>
        <taxon>Eukaryota</taxon>
        <taxon>Metazoa</taxon>
        <taxon>Chordata</taxon>
        <taxon>Craniata</taxon>
        <taxon>Vertebrata</taxon>
        <taxon>Euteleostomi</taxon>
        <taxon>Mammalia</taxon>
        <taxon>Eutheria</taxon>
        <taxon>Laurasiatheria</taxon>
        <taxon>Carnivora</taxon>
        <taxon>Caniformia</taxon>
        <taxon>Canidae</taxon>
        <taxon>Nyctereutes</taxon>
    </lineage>
</organism>
<dbReference type="Pfam" id="PF00210">
    <property type="entry name" value="Ferritin"/>
    <property type="match status" value="1"/>
</dbReference>
<evidence type="ECO:0000256" key="3">
    <source>
        <dbReference type="ARBA" id="ARBA00007513"/>
    </source>
</evidence>
<evidence type="ECO:0000256" key="2">
    <source>
        <dbReference type="ARBA" id="ARBA00004419"/>
    </source>
</evidence>
<protein>
    <recommendedName>
        <fullName evidence="12">Ferritin</fullName>
    </recommendedName>
</protein>
<dbReference type="AlphaFoldDB" id="A0A811ZQG9"/>
<gene>
    <name evidence="14" type="ORF">NYPRO_LOCUS24082</name>
</gene>
<evidence type="ECO:0000256" key="7">
    <source>
        <dbReference type="ARBA" id="ARBA00023228"/>
    </source>
</evidence>
<dbReference type="PANTHER" id="PTHR11431:SF37">
    <property type="entry name" value="FERRITIN HEAVY CHAIN"/>
    <property type="match status" value="1"/>
</dbReference>
<dbReference type="PANTHER" id="PTHR11431">
    <property type="entry name" value="FERRITIN"/>
    <property type="match status" value="1"/>
</dbReference>
<feature type="domain" description="Ferritin-like diiron" evidence="13">
    <location>
        <begin position="11"/>
        <end position="76"/>
    </location>
</feature>
<dbReference type="GO" id="GO:0005776">
    <property type="term" value="C:autophagosome"/>
    <property type="evidence" value="ECO:0007669"/>
    <property type="project" value="UniProtKB-SubCell"/>
</dbReference>
<comment type="subcellular location">
    <subcellularLocation>
        <location evidence="2">Cytoplasmic vesicle</location>
        <location evidence="2">Autophagosome</location>
    </subcellularLocation>
    <subcellularLocation>
        <location evidence="1">Lysosome</location>
    </subcellularLocation>
</comment>
<dbReference type="InterPro" id="IPR008331">
    <property type="entry name" value="Ferritin_DPS_dom"/>
</dbReference>
<dbReference type="InterPro" id="IPR009078">
    <property type="entry name" value="Ferritin-like_SF"/>
</dbReference>
<evidence type="ECO:0000313" key="15">
    <source>
        <dbReference type="Proteomes" id="UP000645828"/>
    </source>
</evidence>
<dbReference type="InterPro" id="IPR009040">
    <property type="entry name" value="Ferritin-like_diiron"/>
</dbReference>
<dbReference type="GO" id="GO:0006879">
    <property type="term" value="P:intracellular iron ion homeostasis"/>
    <property type="evidence" value="ECO:0007669"/>
    <property type="project" value="UniProtKB-KW"/>
</dbReference>
<comment type="catalytic activity">
    <reaction evidence="10">
        <text>4 Fe(2+) + O2 + 4 H(+) = 4 Fe(3+) + 2 H2O</text>
        <dbReference type="Rhea" id="RHEA:11148"/>
        <dbReference type="ChEBI" id="CHEBI:15377"/>
        <dbReference type="ChEBI" id="CHEBI:15378"/>
        <dbReference type="ChEBI" id="CHEBI:15379"/>
        <dbReference type="ChEBI" id="CHEBI:29033"/>
        <dbReference type="ChEBI" id="CHEBI:29034"/>
        <dbReference type="EC" id="1.16.3.1"/>
    </reaction>
</comment>
<sequence>MTSESPLLVGWKYHQHSEATVNCQINLVLYTSYIYLSTSYYFDFDAVTLKNFIKCFLHPSHEERQHAEKLTKLQDQ</sequence>